<dbReference type="RefSeq" id="WP_043846572.1">
    <property type="nucleotide sequence ID" value="NZ_AQQW01000014.1"/>
</dbReference>
<accession>W4HGD8</accession>
<gene>
    <name evidence="6" type="ORF">ATO8_17915</name>
</gene>
<evidence type="ECO:0000313" key="7">
    <source>
        <dbReference type="Proteomes" id="UP000019063"/>
    </source>
</evidence>
<dbReference type="PANTHER" id="PTHR47870:SF1">
    <property type="entry name" value="CYTOCHROME C-TYPE BIOGENESIS PROTEIN CCMH"/>
    <property type="match status" value="1"/>
</dbReference>
<dbReference type="EMBL" id="AQQW01000014">
    <property type="protein sequence ID" value="ETW11211.1"/>
    <property type="molecule type" value="Genomic_DNA"/>
</dbReference>
<dbReference type="Pfam" id="PF23914">
    <property type="entry name" value="TPR_CcmH_CycH"/>
    <property type="match status" value="1"/>
</dbReference>
<keyword evidence="3" id="KW-0201">Cytochrome c-type biogenesis</keyword>
<dbReference type="Proteomes" id="UP000019063">
    <property type="component" value="Unassembled WGS sequence"/>
</dbReference>
<evidence type="ECO:0000256" key="1">
    <source>
        <dbReference type="ARBA" id="ARBA00004196"/>
    </source>
</evidence>
<keyword evidence="2" id="KW-0677">Repeat</keyword>
<dbReference type="InterPro" id="IPR051263">
    <property type="entry name" value="C-type_cytochrome_biogenesis"/>
</dbReference>
<dbReference type="Gene3D" id="1.25.40.10">
    <property type="entry name" value="Tetratricopeptide repeat domain"/>
    <property type="match status" value="2"/>
</dbReference>
<name>W4HGD8_9RHOB</name>
<proteinExistence type="predicted"/>
<evidence type="ECO:0000313" key="6">
    <source>
        <dbReference type="EMBL" id="ETW11211.1"/>
    </source>
</evidence>
<evidence type="ECO:0000259" key="5">
    <source>
        <dbReference type="Pfam" id="PF23914"/>
    </source>
</evidence>
<dbReference type="GO" id="GO:0030313">
    <property type="term" value="C:cell envelope"/>
    <property type="evidence" value="ECO:0007669"/>
    <property type="project" value="UniProtKB-SubCell"/>
</dbReference>
<reference evidence="6 7" key="1">
    <citation type="journal article" date="2014" name="Antonie Van Leeuwenhoek">
        <title>Roseivivax atlanticus sp. nov., isolated from surface seawater of the Atlantic Ocean.</title>
        <authorList>
            <person name="Li G."/>
            <person name="Lai Q."/>
            <person name="Liu X."/>
            <person name="Sun F."/>
            <person name="Shao Z."/>
        </authorList>
    </citation>
    <scope>NUCLEOTIDE SEQUENCE [LARGE SCALE GENOMIC DNA]</scope>
    <source>
        <strain evidence="6 7">22II-s10s</strain>
    </source>
</reference>
<dbReference type="GO" id="GO:0005886">
    <property type="term" value="C:plasma membrane"/>
    <property type="evidence" value="ECO:0007669"/>
    <property type="project" value="TreeGrafter"/>
</dbReference>
<evidence type="ECO:0000256" key="4">
    <source>
        <dbReference type="ARBA" id="ARBA00022803"/>
    </source>
</evidence>
<dbReference type="STRING" id="1379903.ATO8_17915"/>
<dbReference type="SMART" id="SM00028">
    <property type="entry name" value="TPR"/>
    <property type="match status" value="2"/>
</dbReference>
<protein>
    <recommendedName>
        <fullName evidence="5">Cytochrome c-type biogenesis protein H TPR domain-containing protein</fullName>
    </recommendedName>
</protein>
<dbReference type="GO" id="GO:0017004">
    <property type="term" value="P:cytochrome complex assembly"/>
    <property type="evidence" value="ECO:0007669"/>
    <property type="project" value="UniProtKB-KW"/>
</dbReference>
<comment type="subcellular location">
    <subcellularLocation>
        <location evidence="1">Cell envelope</location>
    </subcellularLocation>
</comment>
<dbReference type="InterPro" id="IPR056413">
    <property type="entry name" value="TPR_CcmH_CycH"/>
</dbReference>
<dbReference type="NCBIfam" id="TIGR03142">
    <property type="entry name" value="cytochro_ccmI"/>
    <property type="match status" value="1"/>
</dbReference>
<keyword evidence="4" id="KW-0802">TPR repeat</keyword>
<comment type="caution">
    <text evidence="6">The sequence shown here is derived from an EMBL/GenBank/DDBJ whole genome shotgun (WGS) entry which is preliminary data.</text>
</comment>
<dbReference type="AlphaFoldDB" id="W4HGD8"/>
<dbReference type="InterPro" id="IPR011990">
    <property type="entry name" value="TPR-like_helical_dom_sf"/>
</dbReference>
<evidence type="ECO:0000256" key="3">
    <source>
        <dbReference type="ARBA" id="ARBA00022748"/>
    </source>
</evidence>
<evidence type="ECO:0000256" key="2">
    <source>
        <dbReference type="ARBA" id="ARBA00022737"/>
    </source>
</evidence>
<dbReference type="InterPro" id="IPR019734">
    <property type="entry name" value="TPR_rpt"/>
</dbReference>
<dbReference type="InterPro" id="IPR017560">
    <property type="entry name" value="Cyt_c_biogenesis_CcmI"/>
</dbReference>
<dbReference type="eggNOG" id="COG4235">
    <property type="taxonomic scope" value="Bacteria"/>
</dbReference>
<sequence length="387" mass="41788">MIWIIFMLMALVAVVIVVLPTLRAVSGSREHLTEEASSAAIFADQLDEIAKDVRRGVINAVEARDATIEIKRRLLSRSHATDRREIRTRGTVAILGAAISVPVLAMVYYSQFGSPDAASMPYASRQEERQTRETVARAAKQLLETLRADPDGGDAAGWMLLGRTYAKMGRTSDAIAAFETATAGEDAPSAAFSLLAETLITAENGVVTPRAERALNAALDADPLNPAGSFYKAIALAQKGKTETAFRLMRDRLAEEDTIEAWTESYLIQANRLAERIGRAPLGLSDVGLPSDAMPGPSAAEMEAAAGMSAEDRTVFIRSMVDRLATRLESEPDDLDGWLRLGRAYGVLGDRDAARQAYLKAKALVVDLPETDPRGTVIEDALSNLEN</sequence>
<dbReference type="PANTHER" id="PTHR47870">
    <property type="entry name" value="CYTOCHROME C-TYPE BIOGENESIS PROTEIN CCMH"/>
    <property type="match status" value="1"/>
</dbReference>
<dbReference type="SUPFAM" id="SSF48452">
    <property type="entry name" value="TPR-like"/>
    <property type="match status" value="1"/>
</dbReference>
<keyword evidence="7" id="KW-1185">Reference proteome</keyword>
<feature type="domain" description="Cytochrome c-type biogenesis protein H TPR" evidence="5">
    <location>
        <begin position="125"/>
        <end position="251"/>
    </location>
</feature>
<dbReference type="Pfam" id="PF13181">
    <property type="entry name" value="TPR_8"/>
    <property type="match status" value="1"/>
</dbReference>
<organism evidence="6 7">
    <name type="scientific">Roseivivax marinus</name>
    <dbReference type="NCBI Taxonomy" id="1379903"/>
    <lineage>
        <taxon>Bacteria</taxon>
        <taxon>Pseudomonadati</taxon>
        <taxon>Pseudomonadota</taxon>
        <taxon>Alphaproteobacteria</taxon>
        <taxon>Rhodobacterales</taxon>
        <taxon>Roseobacteraceae</taxon>
        <taxon>Roseivivax</taxon>
    </lineage>
</organism>